<dbReference type="CDD" id="cd07247">
    <property type="entry name" value="SgaA_N_like"/>
    <property type="match status" value="2"/>
</dbReference>
<protein>
    <submittedName>
        <fullName evidence="2">VOC family protein</fullName>
    </submittedName>
</protein>
<dbReference type="PANTHER" id="PTHR33993:SF10">
    <property type="entry name" value="CONSERVED PROTEIN"/>
    <property type="match status" value="1"/>
</dbReference>
<sequence length="259" mass="28194">MARFAEGAPCWADVTLPDLAAGKRFYGELFEWTFDEEADEAYGYYTNAFRDGKRVAGLVAKRDGRMPTAWGIYFATSDAIALTTRIEEAGGRVIMAPMQVGPYGTMAVAADPGGAVFGIWQAGAHAGFERIREPGSFCWTEVNTRDKERVDPFYESLFGFVGQDVDEEDIDYRTWSPVGSPPGVETALLGRNVMGDAFPPEMPPHFLVYLFVEDCDGTADEAARLGGRISAPPVSTTFGRIAVLADNQGASFAVLEELE</sequence>
<name>A0ABP6SBP5_9ACTN</name>
<proteinExistence type="predicted"/>
<dbReference type="Gene3D" id="3.10.180.10">
    <property type="entry name" value="2,3-Dihydroxybiphenyl 1,2-Dioxygenase, domain 1"/>
    <property type="match status" value="2"/>
</dbReference>
<dbReference type="SUPFAM" id="SSF54593">
    <property type="entry name" value="Glyoxalase/Bleomycin resistance protein/Dihydroxybiphenyl dioxygenase"/>
    <property type="match status" value="2"/>
</dbReference>
<evidence type="ECO:0000313" key="3">
    <source>
        <dbReference type="Proteomes" id="UP001499990"/>
    </source>
</evidence>
<dbReference type="InterPro" id="IPR029068">
    <property type="entry name" value="Glyas_Bleomycin-R_OHBP_Dase"/>
</dbReference>
<dbReference type="PANTHER" id="PTHR33993">
    <property type="entry name" value="GLYOXALASE-RELATED"/>
    <property type="match status" value="1"/>
</dbReference>
<dbReference type="InterPro" id="IPR037523">
    <property type="entry name" value="VOC_core"/>
</dbReference>
<reference evidence="3" key="1">
    <citation type="journal article" date="2019" name="Int. J. Syst. Evol. Microbiol.">
        <title>The Global Catalogue of Microorganisms (GCM) 10K type strain sequencing project: providing services to taxonomists for standard genome sequencing and annotation.</title>
        <authorList>
            <consortium name="The Broad Institute Genomics Platform"/>
            <consortium name="The Broad Institute Genome Sequencing Center for Infectious Disease"/>
            <person name="Wu L."/>
            <person name="Ma J."/>
        </authorList>
    </citation>
    <scope>NUCLEOTIDE SEQUENCE [LARGE SCALE GENOMIC DNA]</scope>
    <source>
        <strain evidence="3">JCM 9651</strain>
    </source>
</reference>
<dbReference type="RefSeq" id="WP_345037231.1">
    <property type="nucleotide sequence ID" value="NZ_BAAAYL010000001.1"/>
</dbReference>
<feature type="domain" description="VOC" evidence="1">
    <location>
        <begin position="8"/>
        <end position="122"/>
    </location>
</feature>
<gene>
    <name evidence="2" type="ORF">GCM10020367_28150</name>
</gene>
<organism evidence="2 3">
    <name type="scientific">Streptomyces sannanensis</name>
    <dbReference type="NCBI Taxonomy" id="285536"/>
    <lineage>
        <taxon>Bacteria</taxon>
        <taxon>Bacillati</taxon>
        <taxon>Actinomycetota</taxon>
        <taxon>Actinomycetes</taxon>
        <taxon>Kitasatosporales</taxon>
        <taxon>Streptomycetaceae</taxon>
        <taxon>Streptomyces</taxon>
    </lineage>
</organism>
<dbReference type="EMBL" id="BAAAYL010000001">
    <property type="protein sequence ID" value="GAA3372600.1"/>
    <property type="molecule type" value="Genomic_DNA"/>
</dbReference>
<comment type="caution">
    <text evidence="2">The sequence shown here is derived from an EMBL/GenBank/DDBJ whole genome shotgun (WGS) entry which is preliminary data.</text>
</comment>
<dbReference type="Proteomes" id="UP001499990">
    <property type="component" value="Unassembled WGS sequence"/>
</dbReference>
<feature type="domain" description="VOC" evidence="1">
    <location>
        <begin position="136"/>
        <end position="257"/>
    </location>
</feature>
<evidence type="ECO:0000313" key="2">
    <source>
        <dbReference type="EMBL" id="GAA3372600.1"/>
    </source>
</evidence>
<dbReference type="InterPro" id="IPR052164">
    <property type="entry name" value="Anthracycline_SecMetBiosynth"/>
</dbReference>
<dbReference type="InterPro" id="IPR004360">
    <property type="entry name" value="Glyas_Fos-R_dOase_dom"/>
</dbReference>
<dbReference type="PROSITE" id="PS51819">
    <property type="entry name" value="VOC"/>
    <property type="match status" value="2"/>
</dbReference>
<dbReference type="Pfam" id="PF00903">
    <property type="entry name" value="Glyoxalase"/>
    <property type="match status" value="1"/>
</dbReference>
<accession>A0ABP6SBP5</accession>
<keyword evidence="3" id="KW-1185">Reference proteome</keyword>
<evidence type="ECO:0000259" key="1">
    <source>
        <dbReference type="PROSITE" id="PS51819"/>
    </source>
</evidence>